<dbReference type="GO" id="GO:0005509">
    <property type="term" value="F:calcium ion binding"/>
    <property type="evidence" value="ECO:0007669"/>
    <property type="project" value="InterPro"/>
</dbReference>
<evidence type="ECO:0000256" key="9">
    <source>
        <dbReference type="ARBA" id="ARBA00023212"/>
    </source>
</evidence>
<evidence type="ECO:0000256" key="7">
    <source>
        <dbReference type="ARBA" id="ARBA00022846"/>
    </source>
</evidence>
<dbReference type="Pfam" id="PF02197">
    <property type="entry name" value="RIIa"/>
    <property type="match status" value="1"/>
</dbReference>
<dbReference type="SMART" id="SM00394">
    <property type="entry name" value="RIIa"/>
    <property type="match status" value="1"/>
</dbReference>
<keyword evidence="3" id="KW-0963">Cytoplasm</keyword>
<evidence type="ECO:0000256" key="11">
    <source>
        <dbReference type="ARBA" id="ARBA00071650"/>
    </source>
</evidence>
<evidence type="ECO:0000256" key="3">
    <source>
        <dbReference type="ARBA" id="ARBA00022490"/>
    </source>
</evidence>
<dbReference type="GO" id="GO:0035686">
    <property type="term" value="C:sperm fibrous sheath"/>
    <property type="evidence" value="ECO:0007669"/>
    <property type="project" value="TreeGrafter"/>
</dbReference>
<keyword evidence="8" id="KW-0969">Cilium</keyword>
<dbReference type="AlphaFoldDB" id="A0A6P5NY41"/>
<dbReference type="RefSeq" id="XP_021006110.1">
    <property type="nucleotide sequence ID" value="XM_021150451.2"/>
</dbReference>
<evidence type="ECO:0000256" key="2">
    <source>
        <dbReference type="ARBA" id="ARBA00004245"/>
    </source>
</evidence>
<feature type="compositionally biased region" description="Low complexity" evidence="12">
    <location>
        <begin position="143"/>
        <end position="153"/>
    </location>
</feature>
<evidence type="ECO:0000256" key="10">
    <source>
        <dbReference type="ARBA" id="ARBA00023273"/>
    </source>
</evidence>
<keyword evidence="14" id="KW-1185">Reference proteome</keyword>
<keyword evidence="5" id="KW-0479">Metal-binding</keyword>
<evidence type="ECO:0000256" key="1">
    <source>
        <dbReference type="ARBA" id="ARBA00004230"/>
    </source>
</evidence>
<dbReference type="InterPro" id="IPR003117">
    <property type="entry name" value="cAMP_dep_PK_reg_su_I/II_a/b"/>
</dbReference>
<organism evidence="14 15">
    <name type="scientific">Mus caroli</name>
    <name type="common">Ryukyu mouse</name>
    <name type="synonym">Ricefield mouse</name>
    <dbReference type="NCBI Taxonomy" id="10089"/>
    <lineage>
        <taxon>Eukaryota</taxon>
        <taxon>Metazoa</taxon>
        <taxon>Chordata</taxon>
        <taxon>Craniata</taxon>
        <taxon>Vertebrata</taxon>
        <taxon>Euteleostomi</taxon>
        <taxon>Mammalia</taxon>
        <taxon>Eutheria</taxon>
        <taxon>Euarchontoglires</taxon>
        <taxon>Glires</taxon>
        <taxon>Rodentia</taxon>
        <taxon>Myomorpha</taxon>
        <taxon>Muroidea</taxon>
        <taxon>Muridae</taxon>
        <taxon>Murinae</taxon>
        <taxon>Mus</taxon>
        <taxon>Mus</taxon>
    </lineage>
</organism>
<dbReference type="InterPro" id="IPR047579">
    <property type="entry name" value="DD_CABYR_SP17"/>
</dbReference>
<dbReference type="CTD" id="26256"/>
<dbReference type="FunFam" id="1.20.890.10:FF:000005">
    <property type="entry name" value="calcium-binding tyrosine phosphorylation-regulated protein isoform X1"/>
    <property type="match status" value="1"/>
</dbReference>
<keyword evidence="10" id="KW-0966">Cell projection</keyword>
<keyword evidence="6" id="KW-0106">Calcium</keyword>
<dbReference type="InterPro" id="IPR038848">
    <property type="entry name" value="CABYR"/>
</dbReference>
<evidence type="ECO:0000256" key="4">
    <source>
        <dbReference type="ARBA" id="ARBA00022553"/>
    </source>
</evidence>
<dbReference type="SUPFAM" id="SSF47391">
    <property type="entry name" value="Dimerization-anchoring domain of cAMP-dependent PK regulatory subunit"/>
    <property type="match status" value="1"/>
</dbReference>
<evidence type="ECO:0000313" key="15">
    <source>
        <dbReference type="RefSeq" id="XP_021006110.1"/>
    </source>
</evidence>
<keyword evidence="9" id="KW-0206">Cytoskeleton</keyword>
<dbReference type="Gene3D" id="1.20.890.10">
    <property type="entry name" value="cAMP-dependent protein kinase regulatory subunit, dimerization-anchoring domain"/>
    <property type="match status" value="1"/>
</dbReference>
<feature type="domain" description="RIIa" evidence="13">
    <location>
        <begin position="12"/>
        <end position="49"/>
    </location>
</feature>
<dbReference type="PANTHER" id="PTHR15494:SF0">
    <property type="entry name" value="CALCIUM-BINDING TYROSINE PHOSPHORYLATION-REGULATED PROTEIN"/>
    <property type="match status" value="1"/>
</dbReference>
<evidence type="ECO:0000259" key="13">
    <source>
        <dbReference type="SMART" id="SM00394"/>
    </source>
</evidence>
<dbReference type="GO" id="GO:0005856">
    <property type="term" value="C:cytoskeleton"/>
    <property type="evidence" value="ECO:0007669"/>
    <property type="project" value="UniProtKB-SubCell"/>
</dbReference>
<dbReference type="PANTHER" id="PTHR15494">
    <property type="entry name" value="CALCIUM-BINDING TYROSINE PHOSPHORYLATION-REGULATED PROTEIN"/>
    <property type="match status" value="1"/>
</dbReference>
<protein>
    <recommendedName>
        <fullName evidence="11">Calcium-binding tyrosine phosphorylation-regulated protein</fullName>
    </recommendedName>
</protein>
<feature type="region of interest" description="Disordered" evidence="12">
    <location>
        <begin position="245"/>
        <end position="272"/>
    </location>
</feature>
<evidence type="ECO:0000256" key="6">
    <source>
        <dbReference type="ARBA" id="ARBA00022837"/>
    </source>
</evidence>
<feature type="region of interest" description="Disordered" evidence="12">
    <location>
        <begin position="404"/>
        <end position="452"/>
    </location>
</feature>
<comment type="subcellular location">
    <subcellularLocation>
        <location evidence="1">Cell projection</location>
        <location evidence="1">Cilium</location>
        <location evidence="1">Flagellum</location>
    </subcellularLocation>
    <subcellularLocation>
        <location evidence="2">Cytoplasm</location>
        <location evidence="2">Cytoskeleton</location>
    </subcellularLocation>
</comment>
<dbReference type="GeneID" id="110284640"/>
<dbReference type="GO" id="GO:0048240">
    <property type="term" value="P:sperm capacitation"/>
    <property type="evidence" value="ECO:0007669"/>
    <property type="project" value="InterPro"/>
</dbReference>
<accession>A0A6P5NY41</accession>
<evidence type="ECO:0000313" key="14">
    <source>
        <dbReference type="Proteomes" id="UP000515126"/>
    </source>
</evidence>
<keyword evidence="4" id="KW-0597">Phosphoprotein</keyword>
<dbReference type="KEGG" id="mcal:110284640"/>
<dbReference type="GO" id="GO:0005737">
    <property type="term" value="C:cytoplasm"/>
    <property type="evidence" value="ECO:0007669"/>
    <property type="project" value="UniProtKB-ARBA"/>
</dbReference>
<keyword evidence="7" id="KW-0282">Flagellum</keyword>
<dbReference type="CDD" id="cd12100">
    <property type="entry name" value="DD_CABYR_SP17"/>
    <property type="match status" value="1"/>
</dbReference>
<reference evidence="15" key="1">
    <citation type="submission" date="2025-08" db="UniProtKB">
        <authorList>
            <consortium name="RefSeq"/>
        </authorList>
    </citation>
    <scope>IDENTIFICATION</scope>
</reference>
<feature type="region of interest" description="Disordered" evidence="12">
    <location>
        <begin position="88"/>
        <end position="163"/>
    </location>
</feature>
<gene>
    <name evidence="15" type="primary">Cabyr</name>
</gene>
<evidence type="ECO:0000256" key="12">
    <source>
        <dbReference type="SAM" id="MobiDB-lite"/>
    </source>
</evidence>
<evidence type="ECO:0000256" key="8">
    <source>
        <dbReference type="ARBA" id="ARBA00023069"/>
    </source>
</evidence>
<sequence>MISSKPRLVVPYGLKTLLEGVSRAILKTNPTNITQFAAVYFKELIVFREGNSSLDIKDLIKQFHQMKVEKWAEGVTVEKKECIKELLKPPPVPCEPTHMEKSTDTEEDNVAGPLFSNKTTQFPSVHADLQPEETSEGARGPSDKPTTPKATTPPSSPPPVPVSAEYAYVPADPAQFAAQMLGNVPSTYSEVLMVDVATSTPAVPQEVLSAEFAEEVVLSAPLVCSGETVEVQVVSKTSAQVVVGPVSEAEPPKASSAPLQGEQEPPAHEAPDIQVTSASRISSIYNDVPVNEGVVYVEEIPGYVVIPFTDHDQVACVKEIEQSPPGSPKAVEPKTKISVESLKTVQVEENPQHKSSVHVEAEATVLLSNTALDGQPEVPAEPLDAEGFFKVASENSLHLETEIVTINSDDPGQEESGGNAAPHSSGDPFPPAPGGLTEAEMQPDGEAAPEQV</sequence>
<name>A0A6P5NY41_MUSCR</name>
<dbReference type="Proteomes" id="UP000515126">
    <property type="component" value="Chromosome 18"/>
</dbReference>
<proteinExistence type="predicted"/>
<evidence type="ECO:0000256" key="5">
    <source>
        <dbReference type="ARBA" id="ARBA00022723"/>
    </source>
</evidence>